<dbReference type="PANTHER" id="PTHR13822">
    <property type="entry name" value="ATP SYNTHASE DELTA/EPSILON CHAIN"/>
    <property type="match status" value="1"/>
</dbReference>
<evidence type="ECO:0000256" key="5">
    <source>
        <dbReference type="ARBA" id="ARBA00022448"/>
    </source>
</evidence>
<sequence>MSTVLLEVVTPDRLLLSHPVTFVVVRGGFGEIGILPRHAPLATTVQPGIVKVRMEEGEDYISVSGGFLEVRPDRITLLADAAETSATLDVERAQRAKQRAEERLAKRGEGIDIARAEAARARALRRLEMLELSNASGNVFEKVLSKSASQ</sequence>
<keyword evidence="13" id="KW-1003">Cell membrane</keyword>
<dbReference type="HAMAP" id="MF_00530">
    <property type="entry name" value="ATP_synth_epsil_bac"/>
    <property type="match status" value="1"/>
</dbReference>
<proteinExistence type="inferred from homology"/>
<dbReference type="NCBIfam" id="NF009980">
    <property type="entry name" value="PRK13446.1"/>
    <property type="match status" value="1"/>
</dbReference>
<dbReference type="RefSeq" id="WP_274457079.1">
    <property type="nucleotide sequence ID" value="NZ_CP067097.1"/>
</dbReference>
<dbReference type="InterPro" id="IPR001469">
    <property type="entry name" value="ATP_synth_F1_dsu/esu"/>
</dbReference>
<dbReference type="Pfam" id="PF00401">
    <property type="entry name" value="ATP-synt_DE"/>
    <property type="match status" value="1"/>
</dbReference>
<dbReference type="Gene3D" id="1.20.5.440">
    <property type="entry name" value="ATP synthase delta/epsilon subunit, C-terminal domain"/>
    <property type="match status" value="1"/>
</dbReference>
<evidence type="ECO:0000256" key="8">
    <source>
        <dbReference type="ARBA" id="ARBA00023136"/>
    </source>
</evidence>
<evidence type="ECO:0000259" key="16">
    <source>
        <dbReference type="Pfam" id="PF00401"/>
    </source>
</evidence>
<evidence type="ECO:0000256" key="14">
    <source>
        <dbReference type="RuleBase" id="RU003656"/>
    </source>
</evidence>
<evidence type="ECO:0000256" key="12">
    <source>
        <dbReference type="ARBA" id="ARBA00031795"/>
    </source>
</evidence>
<keyword evidence="9 13" id="KW-0139">CF(1)</keyword>
<evidence type="ECO:0000256" key="15">
    <source>
        <dbReference type="SAM" id="Coils"/>
    </source>
</evidence>
<keyword evidence="19" id="KW-1185">Reference proteome</keyword>
<dbReference type="InterPro" id="IPR036771">
    <property type="entry name" value="ATPsynth_dsu/esu_N"/>
</dbReference>
<evidence type="ECO:0000259" key="17">
    <source>
        <dbReference type="Pfam" id="PF02823"/>
    </source>
</evidence>
<dbReference type="EMBL" id="JAUSTP010000007">
    <property type="protein sequence ID" value="MDQ0189418.1"/>
    <property type="molecule type" value="Genomic_DNA"/>
</dbReference>
<comment type="subunit">
    <text evidence="13 14">F-type ATPases have 2 components, CF(1) - the catalytic core - and CF(0) - the membrane proton channel. CF(1) has five subunits: alpha(3), beta(3), gamma(1), delta(1), epsilon(1). CF(0) has three main subunits: a, b and c.</text>
</comment>
<evidence type="ECO:0000313" key="19">
    <source>
        <dbReference type="Proteomes" id="UP001232973"/>
    </source>
</evidence>
<evidence type="ECO:0000256" key="9">
    <source>
        <dbReference type="ARBA" id="ARBA00023196"/>
    </source>
</evidence>
<dbReference type="Gene3D" id="2.60.15.10">
    <property type="entry name" value="F0F1 ATP synthase delta/epsilon subunit, N-terminal"/>
    <property type="match status" value="1"/>
</dbReference>
<feature type="domain" description="ATP synthase F1 complex delta/epsilon subunit N-terminal" evidence="17">
    <location>
        <begin position="6"/>
        <end position="82"/>
    </location>
</feature>
<feature type="coiled-coil region" evidence="15">
    <location>
        <begin position="83"/>
        <end position="133"/>
    </location>
</feature>
<keyword evidence="10 13" id="KW-0066">ATP synthesis</keyword>
<name>A0ABT9XGK4_9BACL</name>
<dbReference type="PANTHER" id="PTHR13822:SF10">
    <property type="entry name" value="ATP SYNTHASE EPSILON CHAIN, CHLOROPLASTIC"/>
    <property type="match status" value="1"/>
</dbReference>
<gene>
    <name evidence="13" type="primary">atpC</name>
    <name evidence="18" type="ORF">J2S03_001250</name>
</gene>
<dbReference type="Proteomes" id="UP001232973">
    <property type="component" value="Unassembled WGS sequence"/>
</dbReference>
<comment type="function">
    <text evidence="1 13">Produces ATP from ADP in the presence of a proton gradient across the membrane.</text>
</comment>
<dbReference type="InterPro" id="IPR036794">
    <property type="entry name" value="ATP_F1_dsu/esu_C_sf"/>
</dbReference>
<comment type="subcellular location">
    <subcellularLocation>
        <location evidence="2 13">Cell membrane</location>
        <topology evidence="2 13">Peripheral membrane protein</topology>
    </subcellularLocation>
</comment>
<dbReference type="CDD" id="cd12152">
    <property type="entry name" value="F1-ATPase_delta"/>
    <property type="match status" value="1"/>
</dbReference>
<organism evidence="18 19">
    <name type="scientific">Alicyclobacillus cycloheptanicus</name>
    <dbReference type="NCBI Taxonomy" id="1457"/>
    <lineage>
        <taxon>Bacteria</taxon>
        <taxon>Bacillati</taxon>
        <taxon>Bacillota</taxon>
        <taxon>Bacilli</taxon>
        <taxon>Bacillales</taxon>
        <taxon>Alicyclobacillaceae</taxon>
        <taxon>Alicyclobacillus</taxon>
    </lineage>
</organism>
<reference evidence="18 19" key="1">
    <citation type="submission" date="2023-07" db="EMBL/GenBank/DDBJ databases">
        <title>Genomic Encyclopedia of Type Strains, Phase IV (KMG-IV): sequencing the most valuable type-strain genomes for metagenomic binning, comparative biology and taxonomic classification.</title>
        <authorList>
            <person name="Goeker M."/>
        </authorList>
    </citation>
    <scope>NUCLEOTIDE SEQUENCE [LARGE SCALE GENOMIC DNA]</scope>
    <source>
        <strain evidence="18 19">DSM 4006</strain>
    </source>
</reference>
<evidence type="ECO:0000256" key="11">
    <source>
        <dbReference type="ARBA" id="ARBA00030215"/>
    </source>
</evidence>
<keyword evidence="8 13" id="KW-0472">Membrane</keyword>
<evidence type="ECO:0000256" key="10">
    <source>
        <dbReference type="ARBA" id="ARBA00023310"/>
    </source>
</evidence>
<comment type="caution">
    <text evidence="18">The sequence shown here is derived from an EMBL/GenBank/DDBJ whole genome shotgun (WGS) entry which is preliminary data.</text>
</comment>
<evidence type="ECO:0000313" key="18">
    <source>
        <dbReference type="EMBL" id="MDQ0189418.1"/>
    </source>
</evidence>
<dbReference type="Pfam" id="PF02823">
    <property type="entry name" value="ATP-synt_DE_N"/>
    <property type="match status" value="1"/>
</dbReference>
<evidence type="ECO:0000256" key="4">
    <source>
        <dbReference type="ARBA" id="ARBA00014480"/>
    </source>
</evidence>
<keyword evidence="5 13" id="KW-0813">Transport</keyword>
<dbReference type="SUPFAM" id="SSF46604">
    <property type="entry name" value="Epsilon subunit of F1F0-ATP synthase C-terminal domain"/>
    <property type="match status" value="1"/>
</dbReference>
<keyword evidence="6 13" id="KW-0375">Hydrogen ion transport</keyword>
<evidence type="ECO:0000256" key="3">
    <source>
        <dbReference type="ARBA" id="ARBA00005712"/>
    </source>
</evidence>
<evidence type="ECO:0000256" key="7">
    <source>
        <dbReference type="ARBA" id="ARBA00023065"/>
    </source>
</evidence>
<accession>A0ABT9XGK4</accession>
<feature type="domain" description="ATP synthase epsilon subunit C-terminal" evidence="16">
    <location>
        <begin position="88"/>
        <end position="129"/>
    </location>
</feature>
<protein>
    <recommendedName>
        <fullName evidence="4 13">ATP synthase epsilon chain</fullName>
    </recommendedName>
    <alternativeName>
        <fullName evidence="12 13">ATP synthase F1 sector epsilon subunit</fullName>
    </alternativeName>
    <alternativeName>
        <fullName evidence="11 13">F-ATPase epsilon subunit</fullName>
    </alternativeName>
</protein>
<dbReference type="InterPro" id="IPR020546">
    <property type="entry name" value="ATP_synth_F1_dsu/esu_N"/>
</dbReference>
<keyword evidence="7 13" id="KW-0406">Ion transport</keyword>
<evidence type="ECO:0000256" key="6">
    <source>
        <dbReference type="ARBA" id="ARBA00022781"/>
    </source>
</evidence>
<dbReference type="SUPFAM" id="SSF51344">
    <property type="entry name" value="Epsilon subunit of F1F0-ATP synthase N-terminal domain"/>
    <property type="match status" value="1"/>
</dbReference>
<comment type="similarity">
    <text evidence="3 13 14">Belongs to the ATPase epsilon chain family.</text>
</comment>
<evidence type="ECO:0000256" key="1">
    <source>
        <dbReference type="ARBA" id="ARBA00003543"/>
    </source>
</evidence>
<dbReference type="InterPro" id="IPR020547">
    <property type="entry name" value="ATP_synth_F1_esu_C"/>
</dbReference>
<evidence type="ECO:0000256" key="13">
    <source>
        <dbReference type="HAMAP-Rule" id="MF_00530"/>
    </source>
</evidence>
<evidence type="ECO:0000256" key="2">
    <source>
        <dbReference type="ARBA" id="ARBA00004202"/>
    </source>
</evidence>
<dbReference type="NCBIfam" id="TIGR01216">
    <property type="entry name" value="ATP_synt_epsi"/>
    <property type="match status" value="1"/>
</dbReference>
<keyword evidence="15" id="KW-0175">Coiled coil</keyword>